<reference evidence="1 2" key="1">
    <citation type="submission" date="2019-03" db="EMBL/GenBank/DDBJ databases">
        <title>Single cell metagenomics reveals metabolic interactions within the superorganism composed of flagellate Streblomastix strix and complex community of Bacteroidetes bacteria on its surface.</title>
        <authorList>
            <person name="Treitli S.C."/>
            <person name="Kolisko M."/>
            <person name="Husnik F."/>
            <person name="Keeling P."/>
            <person name="Hampl V."/>
        </authorList>
    </citation>
    <scope>NUCLEOTIDE SEQUENCE [LARGE SCALE GENOMIC DNA]</scope>
    <source>
        <strain evidence="1">ST1C</strain>
    </source>
</reference>
<evidence type="ECO:0000313" key="2">
    <source>
        <dbReference type="Proteomes" id="UP000324800"/>
    </source>
</evidence>
<feature type="non-terminal residue" evidence="1">
    <location>
        <position position="1"/>
    </location>
</feature>
<evidence type="ECO:0000313" key="1">
    <source>
        <dbReference type="EMBL" id="KAA6385194.1"/>
    </source>
</evidence>
<protein>
    <submittedName>
        <fullName evidence="1">Uncharacterized protein</fullName>
    </submittedName>
</protein>
<dbReference type="EMBL" id="SNRW01005374">
    <property type="protein sequence ID" value="KAA6385194.1"/>
    <property type="molecule type" value="Genomic_DNA"/>
</dbReference>
<dbReference type="Proteomes" id="UP000324800">
    <property type="component" value="Unassembled WGS sequence"/>
</dbReference>
<accession>A0A5J4VRJ8</accession>
<gene>
    <name evidence="1" type="ORF">EZS28_019281</name>
</gene>
<name>A0A5J4VRJ8_9EUKA</name>
<dbReference type="AlphaFoldDB" id="A0A5J4VRJ8"/>
<organism evidence="1 2">
    <name type="scientific">Streblomastix strix</name>
    <dbReference type="NCBI Taxonomy" id="222440"/>
    <lineage>
        <taxon>Eukaryota</taxon>
        <taxon>Metamonada</taxon>
        <taxon>Preaxostyla</taxon>
        <taxon>Oxymonadida</taxon>
        <taxon>Streblomastigidae</taxon>
        <taxon>Streblomastix</taxon>
    </lineage>
</organism>
<proteinExistence type="predicted"/>
<sequence length="218" mass="25072">SVRRLCLDFVSQCGVSFKKKIEKYEIEIGDKQRKQRDMIEQGNEQQGEQVQMGIVEMYYQGVALLISDFIPRVDWEEYMEDDDPESLQEDGMRLADEFTQNMDSKITLPFIPFTQQLLQAFQVTELSILRFKHQDVYVDEDIMNTKFSNKLKAGYKIRVQSAIALTTLFDTIEEGCEQYLSVVCPIVMSGLIGEGMSRIVDIGSQIACVASQQDKEYQ</sequence>
<comment type="caution">
    <text evidence="1">The sequence shown here is derived from an EMBL/GenBank/DDBJ whole genome shotgun (WGS) entry which is preliminary data.</text>
</comment>